<accession>A0A5C3MAB5</accession>
<reference evidence="2 3" key="1">
    <citation type="journal article" date="2019" name="Nat. Ecol. Evol.">
        <title>Megaphylogeny resolves global patterns of mushroom evolution.</title>
        <authorList>
            <person name="Varga T."/>
            <person name="Krizsan K."/>
            <person name="Foldi C."/>
            <person name="Dima B."/>
            <person name="Sanchez-Garcia M."/>
            <person name="Sanchez-Ramirez S."/>
            <person name="Szollosi G.J."/>
            <person name="Szarkandi J.G."/>
            <person name="Papp V."/>
            <person name="Albert L."/>
            <person name="Andreopoulos W."/>
            <person name="Angelini C."/>
            <person name="Antonin V."/>
            <person name="Barry K.W."/>
            <person name="Bougher N.L."/>
            <person name="Buchanan P."/>
            <person name="Buyck B."/>
            <person name="Bense V."/>
            <person name="Catcheside P."/>
            <person name="Chovatia M."/>
            <person name="Cooper J."/>
            <person name="Damon W."/>
            <person name="Desjardin D."/>
            <person name="Finy P."/>
            <person name="Geml J."/>
            <person name="Haridas S."/>
            <person name="Hughes K."/>
            <person name="Justo A."/>
            <person name="Karasinski D."/>
            <person name="Kautmanova I."/>
            <person name="Kiss B."/>
            <person name="Kocsube S."/>
            <person name="Kotiranta H."/>
            <person name="LaButti K.M."/>
            <person name="Lechner B.E."/>
            <person name="Liimatainen K."/>
            <person name="Lipzen A."/>
            <person name="Lukacs Z."/>
            <person name="Mihaltcheva S."/>
            <person name="Morgado L.N."/>
            <person name="Niskanen T."/>
            <person name="Noordeloos M.E."/>
            <person name="Ohm R.A."/>
            <person name="Ortiz-Santana B."/>
            <person name="Ovrebo C."/>
            <person name="Racz N."/>
            <person name="Riley R."/>
            <person name="Savchenko A."/>
            <person name="Shiryaev A."/>
            <person name="Soop K."/>
            <person name="Spirin V."/>
            <person name="Szebenyi C."/>
            <person name="Tomsovsky M."/>
            <person name="Tulloss R.E."/>
            <person name="Uehling J."/>
            <person name="Grigoriev I.V."/>
            <person name="Vagvolgyi C."/>
            <person name="Papp T."/>
            <person name="Martin F.M."/>
            <person name="Miettinen O."/>
            <person name="Hibbett D.S."/>
            <person name="Nagy L.G."/>
        </authorList>
    </citation>
    <scope>NUCLEOTIDE SEQUENCE [LARGE SCALE GENOMIC DNA]</scope>
    <source>
        <strain evidence="2 3">CBS 166.37</strain>
    </source>
</reference>
<gene>
    <name evidence="2" type="ORF">BDQ12DRAFT_663467</name>
</gene>
<proteinExistence type="predicted"/>
<protein>
    <submittedName>
        <fullName evidence="2">Uncharacterized protein</fullName>
    </submittedName>
</protein>
<feature type="region of interest" description="Disordered" evidence="1">
    <location>
        <begin position="1"/>
        <end position="46"/>
    </location>
</feature>
<feature type="compositionally biased region" description="Polar residues" evidence="1">
    <location>
        <begin position="14"/>
        <end position="29"/>
    </location>
</feature>
<evidence type="ECO:0000256" key="1">
    <source>
        <dbReference type="SAM" id="MobiDB-lite"/>
    </source>
</evidence>
<name>A0A5C3MAB5_9AGAR</name>
<dbReference type="EMBL" id="ML213593">
    <property type="protein sequence ID" value="TFK42232.1"/>
    <property type="molecule type" value="Genomic_DNA"/>
</dbReference>
<organism evidence="2 3">
    <name type="scientific">Crucibulum laeve</name>
    <dbReference type="NCBI Taxonomy" id="68775"/>
    <lineage>
        <taxon>Eukaryota</taxon>
        <taxon>Fungi</taxon>
        <taxon>Dikarya</taxon>
        <taxon>Basidiomycota</taxon>
        <taxon>Agaricomycotina</taxon>
        <taxon>Agaricomycetes</taxon>
        <taxon>Agaricomycetidae</taxon>
        <taxon>Agaricales</taxon>
        <taxon>Agaricineae</taxon>
        <taxon>Nidulariaceae</taxon>
        <taxon>Crucibulum</taxon>
    </lineage>
</organism>
<evidence type="ECO:0000313" key="2">
    <source>
        <dbReference type="EMBL" id="TFK42232.1"/>
    </source>
</evidence>
<keyword evidence="3" id="KW-1185">Reference proteome</keyword>
<dbReference type="AlphaFoldDB" id="A0A5C3MAB5"/>
<dbReference type="OrthoDB" id="3059771at2759"/>
<dbReference type="Proteomes" id="UP000308652">
    <property type="component" value="Unassembled WGS sequence"/>
</dbReference>
<evidence type="ECO:0000313" key="3">
    <source>
        <dbReference type="Proteomes" id="UP000308652"/>
    </source>
</evidence>
<feature type="compositionally biased region" description="Basic residues" evidence="1">
    <location>
        <begin position="1"/>
        <end position="11"/>
    </location>
</feature>
<sequence length="511" mass="56814">MEKSKSRRKAASRPTISEPTSISRSNNNPEYPASRVSDVPSIDASYPRKCSREVQLTTSSHADVLSGEVARARRCTSSTTSIDTVRAPPRKSSSLLASLKGVVGGCRHTTEKDPQSNENVQHTYLMTSMVNLPGHQQTQLAQDFEPSKLATEMTTAKTFKDRLKIPGNHKLVPTFPEVQHAGSAVNLMTELLLVAFPNTSEADSEFQNLDVNAIPSIPSPPVTAEHAMFDAIPGLTMYECSKSGDASLPNSFAFCDPFVPTPFFPERLPRSVLRQADEELLTRECPSAPLPICFDATDFGLFIAFQNLSHHVFWDMDDDDYAVCSARLFLVAKDKSLWSYISHLNPKIEILNLSCLGIPTPTAFYDQDPDADHIVRYSGAVTKYQKDFPTSVSPERGIHIDSDWHLTFDVPTTVAEQQAKAAGIIYEMQLELLEAENGLADGCGWFLNFWILIPMRLFLKRETRAFDVQVTLSMKSPGPNDQHINGDSIILTSMEMTILHLRKEREMMNLG</sequence>